<protein>
    <submittedName>
        <fullName evidence="3">Uncharacterized protein</fullName>
    </submittedName>
</protein>
<evidence type="ECO:0000256" key="1">
    <source>
        <dbReference type="SAM" id="MobiDB-lite"/>
    </source>
</evidence>
<dbReference type="WBParaSite" id="nRc.2.0.1.t47496-RA">
    <property type="protein sequence ID" value="nRc.2.0.1.t47496-RA"/>
    <property type="gene ID" value="nRc.2.0.1.g47496"/>
</dbReference>
<keyword evidence="2" id="KW-1185">Reference proteome</keyword>
<feature type="compositionally biased region" description="Polar residues" evidence="1">
    <location>
        <begin position="176"/>
        <end position="185"/>
    </location>
</feature>
<evidence type="ECO:0000313" key="2">
    <source>
        <dbReference type="Proteomes" id="UP000887565"/>
    </source>
</evidence>
<accession>A0A915LCG6</accession>
<dbReference type="AlphaFoldDB" id="A0A915LCG6"/>
<feature type="compositionally biased region" description="Basic and acidic residues" evidence="1">
    <location>
        <begin position="247"/>
        <end position="261"/>
    </location>
</feature>
<evidence type="ECO:0000313" key="3">
    <source>
        <dbReference type="WBParaSite" id="nRc.2.0.1.t47496-RA"/>
    </source>
</evidence>
<name>A0A915LCG6_ROMCU</name>
<proteinExistence type="predicted"/>
<reference evidence="3" key="1">
    <citation type="submission" date="2022-11" db="UniProtKB">
        <authorList>
            <consortium name="WormBaseParasite"/>
        </authorList>
    </citation>
    <scope>IDENTIFICATION</scope>
</reference>
<dbReference type="Proteomes" id="UP000887565">
    <property type="component" value="Unplaced"/>
</dbReference>
<feature type="compositionally biased region" description="Polar residues" evidence="1">
    <location>
        <begin position="193"/>
        <end position="233"/>
    </location>
</feature>
<organism evidence="2 3">
    <name type="scientific">Romanomermis culicivorax</name>
    <name type="common">Nematode worm</name>
    <dbReference type="NCBI Taxonomy" id="13658"/>
    <lineage>
        <taxon>Eukaryota</taxon>
        <taxon>Metazoa</taxon>
        <taxon>Ecdysozoa</taxon>
        <taxon>Nematoda</taxon>
        <taxon>Enoplea</taxon>
        <taxon>Dorylaimia</taxon>
        <taxon>Mermithida</taxon>
        <taxon>Mermithoidea</taxon>
        <taxon>Mermithidae</taxon>
        <taxon>Romanomermis</taxon>
    </lineage>
</organism>
<sequence>MLPSGFYLLLPRDSKPLKDDGCTEDCDPYEIQDVQIPDWVNISKDIVENLKLGGSYWDLDGFETLTTESRYLMMEDSKPTDYPTAYSPQNPLKLRPELVMQAGGSGQVKRQPQAPALVVKAKQPALDTVAMRAAGVVVVVLPPTQPTVAQPTPATQLQQETLATGSKNDAYDAAEETTTPEISTSRRSKMETTKSQMRMETAKSQTRTETSKGQTKTDRTTVSTASYTQTRMVSKTGGEANKARTRARMEVIPEANQAKEDTIEEGLEEGMEAAGSSSN</sequence>
<feature type="region of interest" description="Disordered" evidence="1">
    <location>
        <begin position="163"/>
        <end position="261"/>
    </location>
</feature>